<reference evidence="1" key="1">
    <citation type="journal article" date="2014" name="Front. Microbiol.">
        <title>High frequency of phylogenetically diverse reductive dehalogenase-homologous genes in deep subseafloor sedimentary metagenomes.</title>
        <authorList>
            <person name="Kawai M."/>
            <person name="Futagami T."/>
            <person name="Toyoda A."/>
            <person name="Takaki Y."/>
            <person name="Nishi S."/>
            <person name="Hori S."/>
            <person name="Arai W."/>
            <person name="Tsubouchi T."/>
            <person name="Morono Y."/>
            <person name="Uchiyama I."/>
            <person name="Ito T."/>
            <person name="Fujiyama A."/>
            <person name="Inagaki F."/>
            <person name="Takami H."/>
        </authorList>
    </citation>
    <scope>NUCLEOTIDE SEQUENCE</scope>
    <source>
        <strain evidence="1">Expedition CK06-06</strain>
    </source>
</reference>
<dbReference type="AlphaFoldDB" id="X0ZZG5"/>
<name>X0ZZG5_9ZZZZ</name>
<gene>
    <name evidence="1" type="ORF">S01H4_00921</name>
</gene>
<evidence type="ECO:0008006" key="2">
    <source>
        <dbReference type="Google" id="ProtNLM"/>
    </source>
</evidence>
<evidence type="ECO:0000313" key="1">
    <source>
        <dbReference type="EMBL" id="GAG65853.1"/>
    </source>
</evidence>
<feature type="non-terminal residue" evidence="1">
    <location>
        <position position="1"/>
    </location>
</feature>
<comment type="caution">
    <text evidence="1">The sequence shown here is derived from an EMBL/GenBank/DDBJ whole genome shotgun (WGS) entry which is preliminary data.</text>
</comment>
<organism evidence="1">
    <name type="scientific">marine sediment metagenome</name>
    <dbReference type="NCBI Taxonomy" id="412755"/>
    <lineage>
        <taxon>unclassified sequences</taxon>
        <taxon>metagenomes</taxon>
        <taxon>ecological metagenomes</taxon>
    </lineage>
</organism>
<sequence length="224" mass="25292">QFVFDMRAAALDDYKPALLNALEDIDVEIASIQLSRALEDLHISDRVYEYYKKAVGIVLKEKKLDQLEIPESYFLQKKEIYTLDKISDYINAAKGVATLQPIHGVAVLPETVEFDPKKKEEQGEYIVLLYSEEISVTISIQNQGNQVEKDIPIKVTLKSEIEPEPVTVETTIPEIKPEEVLPVTLPGIKSFPGSKCLLKILVGPVAFEQFLGNNEVEFKIMVER</sequence>
<accession>X0ZZG5</accession>
<protein>
    <recommendedName>
        <fullName evidence="2">CARDB domain-containing protein</fullName>
    </recommendedName>
</protein>
<dbReference type="EMBL" id="BART01000149">
    <property type="protein sequence ID" value="GAG65853.1"/>
    <property type="molecule type" value="Genomic_DNA"/>
</dbReference>
<proteinExistence type="predicted"/>